<sequence length="65" mass="7275">MLVKSDSSADDYYGGALETLLQSPQNILTDKRSCIRRSGTCDHRPNDCCPKSVCNRVNTELLTFH</sequence>
<name>A0A7R9MCW5_9ACAR</name>
<accession>A0A7R9MCW5</accession>
<dbReference type="AlphaFoldDB" id="A0A7R9MCW5"/>
<evidence type="ECO:0000313" key="1">
    <source>
        <dbReference type="EMBL" id="CAD7657858.1"/>
    </source>
</evidence>
<dbReference type="EMBL" id="OC928630">
    <property type="protein sequence ID" value="CAD7657858.1"/>
    <property type="molecule type" value="Genomic_DNA"/>
</dbReference>
<dbReference type="OrthoDB" id="6100049at2759"/>
<keyword evidence="2" id="KW-1185">Reference proteome</keyword>
<gene>
    <name evidence="1" type="ORF">ONB1V03_LOCUS14483</name>
</gene>
<protein>
    <submittedName>
        <fullName evidence="1">Uncharacterized protein</fullName>
    </submittedName>
</protein>
<dbReference type="Proteomes" id="UP000728032">
    <property type="component" value="Unassembled WGS sequence"/>
</dbReference>
<evidence type="ECO:0000313" key="2">
    <source>
        <dbReference type="Proteomes" id="UP000728032"/>
    </source>
</evidence>
<proteinExistence type="predicted"/>
<organism evidence="1">
    <name type="scientific">Oppiella nova</name>
    <dbReference type="NCBI Taxonomy" id="334625"/>
    <lineage>
        <taxon>Eukaryota</taxon>
        <taxon>Metazoa</taxon>
        <taxon>Ecdysozoa</taxon>
        <taxon>Arthropoda</taxon>
        <taxon>Chelicerata</taxon>
        <taxon>Arachnida</taxon>
        <taxon>Acari</taxon>
        <taxon>Acariformes</taxon>
        <taxon>Sarcoptiformes</taxon>
        <taxon>Oribatida</taxon>
        <taxon>Brachypylina</taxon>
        <taxon>Oppioidea</taxon>
        <taxon>Oppiidae</taxon>
        <taxon>Oppiella</taxon>
    </lineage>
</organism>
<dbReference type="EMBL" id="CAJPVJ010013805">
    <property type="protein sequence ID" value="CAG2175044.1"/>
    <property type="molecule type" value="Genomic_DNA"/>
</dbReference>
<reference evidence="1" key="1">
    <citation type="submission" date="2020-11" db="EMBL/GenBank/DDBJ databases">
        <authorList>
            <person name="Tran Van P."/>
        </authorList>
    </citation>
    <scope>NUCLEOTIDE SEQUENCE</scope>
</reference>